<comment type="caution">
    <text evidence="1">The sequence shown here is derived from an EMBL/GenBank/DDBJ whole genome shotgun (WGS) entry which is preliminary data.</text>
</comment>
<dbReference type="Proteomes" id="UP000031465">
    <property type="component" value="Unassembled WGS sequence"/>
</dbReference>
<reference evidence="1 2" key="1">
    <citation type="journal article" date="2014" name="Mol. Biol. Evol.">
        <title>Massive expansion of Ubiquitination-related gene families within the Chlamydiae.</title>
        <authorList>
            <person name="Domman D."/>
            <person name="Collingro A."/>
            <person name="Lagkouvardos I."/>
            <person name="Gehre L."/>
            <person name="Weinmaier T."/>
            <person name="Rattei T."/>
            <person name="Subtil A."/>
            <person name="Horn M."/>
        </authorList>
    </citation>
    <scope>NUCLEOTIDE SEQUENCE [LARGE SCALE GENOMIC DNA]</scope>
    <source>
        <strain evidence="1 2">EI2</strain>
    </source>
</reference>
<protein>
    <submittedName>
        <fullName evidence="1">Uncharacterized protein</fullName>
    </submittedName>
</protein>
<sequence length="79" mass="9437">MVSSNYHHFNWDQSEKYETQDSKNITPSTLIHKKQLMEIEEEKEQPLEKVEERDVLVNLIMEEKGVSKEVAEAEYEYFS</sequence>
<dbReference type="PATRIC" id="fig|362787.3.peg.1981"/>
<evidence type="ECO:0000313" key="2">
    <source>
        <dbReference type="Proteomes" id="UP000031465"/>
    </source>
</evidence>
<name>A0A0C1JHB9_9BACT</name>
<proteinExistence type="predicted"/>
<accession>A0A0C1JHB9</accession>
<organism evidence="1 2">
    <name type="scientific">Candidatus Protochlamydia amoebophila</name>
    <dbReference type="NCBI Taxonomy" id="362787"/>
    <lineage>
        <taxon>Bacteria</taxon>
        <taxon>Pseudomonadati</taxon>
        <taxon>Chlamydiota</taxon>
        <taxon>Chlamydiia</taxon>
        <taxon>Parachlamydiales</taxon>
        <taxon>Parachlamydiaceae</taxon>
        <taxon>Candidatus Protochlamydia</taxon>
    </lineage>
</organism>
<evidence type="ECO:0000313" key="1">
    <source>
        <dbReference type="EMBL" id="KIC70825.1"/>
    </source>
</evidence>
<dbReference type="EMBL" id="JSAN01000135">
    <property type="protein sequence ID" value="KIC70825.1"/>
    <property type="molecule type" value="Genomic_DNA"/>
</dbReference>
<dbReference type="RefSeq" id="WP_039360667.1">
    <property type="nucleotide sequence ID" value="NZ_JSAN01000135.1"/>
</dbReference>
<gene>
    <name evidence="1" type="ORF">DB44_FO00030</name>
</gene>
<dbReference type="AlphaFoldDB" id="A0A0C1JHB9"/>